<dbReference type="Proteomes" id="UP000501690">
    <property type="component" value="Linkage Group LG6"/>
</dbReference>
<evidence type="ECO:0000256" key="1">
    <source>
        <dbReference type="SAM" id="Coils"/>
    </source>
</evidence>
<evidence type="ECO:0000313" key="3">
    <source>
        <dbReference type="Proteomes" id="UP000501690"/>
    </source>
</evidence>
<proteinExistence type="predicted"/>
<keyword evidence="2" id="KW-0645">Protease</keyword>
<keyword evidence="2" id="KW-0378">Hydrolase</keyword>
<gene>
    <name evidence="2" type="ORF">DEO72_LG6g2039</name>
</gene>
<evidence type="ECO:0000313" key="2">
    <source>
        <dbReference type="EMBL" id="QCD97329.1"/>
    </source>
</evidence>
<sequence>MSGDLRRNLFPTLFSFFVGSTFEGTPREQQALLELEDTIARLKREKETSKNTLNYLIVASTVKDVFPSSSNSS</sequence>
<protein>
    <submittedName>
        <fullName evidence="2">ATP-dependent Lon protease</fullName>
    </submittedName>
</protein>
<name>A0A4D6M7H8_VIGUN</name>
<dbReference type="EMBL" id="CP039350">
    <property type="protein sequence ID" value="QCD97329.1"/>
    <property type="molecule type" value="Genomic_DNA"/>
</dbReference>
<keyword evidence="3" id="KW-1185">Reference proteome</keyword>
<accession>A0A4D6M7H8</accession>
<organism evidence="2 3">
    <name type="scientific">Vigna unguiculata</name>
    <name type="common">Cowpea</name>
    <dbReference type="NCBI Taxonomy" id="3917"/>
    <lineage>
        <taxon>Eukaryota</taxon>
        <taxon>Viridiplantae</taxon>
        <taxon>Streptophyta</taxon>
        <taxon>Embryophyta</taxon>
        <taxon>Tracheophyta</taxon>
        <taxon>Spermatophyta</taxon>
        <taxon>Magnoliopsida</taxon>
        <taxon>eudicotyledons</taxon>
        <taxon>Gunneridae</taxon>
        <taxon>Pentapetalae</taxon>
        <taxon>rosids</taxon>
        <taxon>fabids</taxon>
        <taxon>Fabales</taxon>
        <taxon>Fabaceae</taxon>
        <taxon>Papilionoideae</taxon>
        <taxon>50 kb inversion clade</taxon>
        <taxon>NPAAA clade</taxon>
        <taxon>indigoferoid/millettioid clade</taxon>
        <taxon>Phaseoleae</taxon>
        <taxon>Vigna</taxon>
    </lineage>
</organism>
<reference evidence="2 3" key="1">
    <citation type="submission" date="2019-04" db="EMBL/GenBank/DDBJ databases">
        <title>An improved genome assembly and genetic linkage map for asparagus bean, Vigna unguiculata ssp. sesquipedialis.</title>
        <authorList>
            <person name="Xia Q."/>
            <person name="Zhang R."/>
            <person name="Dong Y."/>
        </authorList>
    </citation>
    <scope>NUCLEOTIDE SEQUENCE [LARGE SCALE GENOMIC DNA]</scope>
    <source>
        <tissue evidence="2">Leaf</tissue>
    </source>
</reference>
<dbReference type="PANTHER" id="PTHR46732">
    <property type="entry name" value="ATP-DEPENDENT PROTEASE LA (LON) DOMAIN PROTEIN"/>
    <property type="match status" value="1"/>
</dbReference>
<dbReference type="AlphaFoldDB" id="A0A4D6M7H8"/>
<keyword evidence="1" id="KW-0175">Coiled coil</keyword>
<dbReference type="GO" id="GO:0006508">
    <property type="term" value="P:proteolysis"/>
    <property type="evidence" value="ECO:0007669"/>
    <property type="project" value="UniProtKB-KW"/>
</dbReference>
<dbReference type="PANTHER" id="PTHR46732:SF8">
    <property type="entry name" value="ATP-DEPENDENT PROTEASE LA (LON) DOMAIN PROTEIN"/>
    <property type="match status" value="1"/>
</dbReference>
<feature type="coiled-coil region" evidence="1">
    <location>
        <begin position="25"/>
        <end position="52"/>
    </location>
</feature>
<dbReference type="GO" id="GO:0008233">
    <property type="term" value="F:peptidase activity"/>
    <property type="evidence" value="ECO:0007669"/>
    <property type="project" value="UniProtKB-KW"/>
</dbReference>